<comment type="catalytic activity">
    <reaction evidence="7 8">
        <text>tRNA(Gly) + glycine + ATP = glycyl-tRNA(Gly) + AMP + diphosphate</text>
        <dbReference type="Rhea" id="RHEA:16013"/>
        <dbReference type="Rhea" id="RHEA-COMP:9664"/>
        <dbReference type="Rhea" id="RHEA-COMP:9683"/>
        <dbReference type="ChEBI" id="CHEBI:30616"/>
        <dbReference type="ChEBI" id="CHEBI:33019"/>
        <dbReference type="ChEBI" id="CHEBI:57305"/>
        <dbReference type="ChEBI" id="CHEBI:78442"/>
        <dbReference type="ChEBI" id="CHEBI:78522"/>
        <dbReference type="ChEBI" id="CHEBI:456215"/>
        <dbReference type="EC" id="6.1.1.14"/>
    </reaction>
</comment>
<feature type="region of interest" description="Disordered" evidence="9">
    <location>
        <begin position="306"/>
        <end position="330"/>
    </location>
</feature>
<dbReference type="NCBIfam" id="TIGR00388">
    <property type="entry name" value="glyQ"/>
    <property type="match status" value="1"/>
</dbReference>
<evidence type="ECO:0000256" key="6">
    <source>
        <dbReference type="ARBA" id="ARBA00023146"/>
    </source>
</evidence>
<dbReference type="KEGG" id="cmic:caldi_24840"/>
<evidence type="ECO:0000256" key="5">
    <source>
        <dbReference type="ARBA" id="ARBA00022917"/>
    </source>
</evidence>
<dbReference type="AlphaFoldDB" id="A0AA35CL97"/>
<keyword evidence="4 8" id="KW-0067">ATP-binding</keyword>
<proteinExistence type="inferred from homology"/>
<keyword evidence="6 8" id="KW-0030">Aminoacyl-tRNA synthetase</keyword>
<keyword evidence="11" id="KW-1185">Reference proteome</keyword>
<name>A0AA35CL97_9FIRM</name>
<dbReference type="SUPFAM" id="SSF55681">
    <property type="entry name" value="Class II aaRS and biotin synthetases"/>
    <property type="match status" value="1"/>
</dbReference>
<evidence type="ECO:0000256" key="8">
    <source>
        <dbReference type="HAMAP-Rule" id="MF_00254"/>
    </source>
</evidence>
<dbReference type="NCBIfam" id="NF006827">
    <property type="entry name" value="PRK09348.1"/>
    <property type="match status" value="1"/>
</dbReference>
<evidence type="ECO:0000313" key="10">
    <source>
        <dbReference type="EMBL" id="BDG61394.1"/>
    </source>
</evidence>
<evidence type="ECO:0000256" key="9">
    <source>
        <dbReference type="SAM" id="MobiDB-lite"/>
    </source>
</evidence>
<dbReference type="GO" id="GO:0005829">
    <property type="term" value="C:cytosol"/>
    <property type="evidence" value="ECO:0007669"/>
    <property type="project" value="TreeGrafter"/>
</dbReference>
<evidence type="ECO:0000313" key="11">
    <source>
        <dbReference type="Proteomes" id="UP001163687"/>
    </source>
</evidence>
<dbReference type="GO" id="GO:0005524">
    <property type="term" value="F:ATP binding"/>
    <property type="evidence" value="ECO:0007669"/>
    <property type="project" value="UniProtKB-UniRule"/>
</dbReference>
<protein>
    <recommendedName>
        <fullName evidence="8">Glycine--tRNA ligase alpha subunit</fullName>
        <ecNumber evidence="8">6.1.1.14</ecNumber>
    </recommendedName>
    <alternativeName>
        <fullName evidence="8">Glycyl-tRNA synthetase alpha subunit</fullName>
        <shortName evidence="8">GlyRS</shortName>
    </alternativeName>
</protein>
<keyword evidence="3 8" id="KW-0547">Nucleotide-binding</keyword>
<organism evidence="10 11">
    <name type="scientific">Caldinitratiruptor microaerophilus</name>
    <dbReference type="NCBI Taxonomy" id="671077"/>
    <lineage>
        <taxon>Bacteria</taxon>
        <taxon>Bacillati</taxon>
        <taxon>Bacillota</taxon>
        <taxon>Clostridia</taxon>
        <taxon>Eubacteriales</taxon>
        <taxon>Symbiobacteriaceae</taxon>
        <taxon>Caldinitratiruptor</taxon>
    </lineage>
</organism>
<dbReference type="Gene3D" id="3.30.930.10">
    <property type="entry name" value="Bira Bifunctional Protein, Domain 2"/>
    <property type="match status" value="1"/>
</dbReference>
<keyword evidence="2 8" id="KW-0436">Ligase</keyword>
<evidence type="ECO:0000256" key="2">
    <source>
        <dbReference type="ARBA" id="ARBA00022598"/>
    </source>
</evidence>
<dbReference type="PANTHER" id="PTHR30075">
    <property type="entry name" value="GLYCYL-TRNA SYNTHETASE"/>
    <property type="match status" value="1"/>
</dbReference>
<dbReference type="Gene3D" id="1.20.58.180">
    <property type="entry name" value="Class II aaRS and biotin synthetases, domain 2"/>
    <property type="match status" value="1"/>
</dbReference>
<reference evidence="10" key="1">
    <citation type="submission" date="2022-03" db="EMBL/GenBank/DDBJ databases">
        <title>Complete genome sequence of Caldinitratiruptor microaerophilus.</title>
        <authorList>
            <person name="Mukaiyama R."/>
            <person name="Nishiyama T."/>
            <person name="Ueda K."/>
        </authorList>
    </citation>
    <scope>NUCLEOTIDE SEQUENCE</scope>
    <source>
        <strain evidence="10">JCM 16183</strain>
    </source>
</reference>
<dbReference type="GO" id="GO:0004820">
    <property type="term" value="F:glycine-tRNA ligase activity"/>
    <property type="evidence" value="ECO:0007669"/>
    <property type="project" value="UniProtKB-UniRule"/>
</dbReference>
<sequence length="330" mass="37090">MTLQEIILALHRFWADRGCLIAEPYDVEKGAGTMNPHTFFRALGPEPWAAAYVEPSRRPADGRYGENPNRLYQHHQYQVLIKPSPDDIQEQYLDSLKALGIDPKEHDIRFVEDNWEAPTLGAWGLGWEVWLDGMEITQFTYFQQFGGFDCRPVSVEITYGLERLASYIQGVDNVFDVLYAPGITYADVFRVAEFEHSAYSFEGSDPALLFDLFARYEAEARRVLEAGLVLPAFDYVLKCSHTFNQLEARGVISVSERAGYIGRVRTLARACARAYLAQRERLGHPLLKPVTERRYGAELVRSLRSPATAPGQTAQDPQAVPAALGRGGEA</sequence>
<dbReference type="EMBL" id="AP025628">
    <property type="protein sequence ID" value="BDG61394.1"/>
    <property type="molecule type" value="Genomic_DNA"/>
</dbReference>
<comment type="subcellular location">
    <subcellularLocation>
        <location evidence="8">Cytoplasm</location>
    </subcellularLocation>
</comment>
<dbReference type="PRINTS" id="PR01044">
    <property type="entry name" value="TRNASYNTHGA"/>
</dbReference>
<dbReference type="Pfam" id="PF02091">
    <property type="entry name" value="tRNA-synt_2e"/>
    <property type="match status" value="1"/>
</dbReference>
<accession>A0AA35CL97</accession>
<dbReference type="CDD" id="cd00733">
    <property type="entry name" value="GlyRS_alpha_core"/>
    <property type="match status" value="1"/>
</dbReference>
<dbReference type="PANTHER" id="PTHR30075:SF2">
    <property type="entry name" value="GLYCINE--TRNA LIGASE, CHLOROPLASTIC_MITOCHONDRIAL 2"/>
    <property type="match status" value="1"/>
</dbReference>
<dbReference type="Proteomes" id="UP001163687">
    <property type="component" value="Chromosome"/>
</dbReference>
<evidence type="ECO:0000256" key="3">
    <source>
        <dbReference type="ARBA" id="ARBA00022741"/>
    </source>
</evidence>
<dbReference type="GO" id="GO:0140096">
    <property type="term" value="F:catalytic activity, acting on a protein"/>
    <property type="evidence" value="ECO:0007669"/>
    <property type="project" value="UniProtKB-ARBA"/>
</dbReference>
<keyword evidence="5 8" id="KW-0648">Protein biosynthesis</keyword>
<evidence type="ECO:0000256" key="4">
    <source>
        <dbReference type="ARBA" id="ARBA00022840"/>
    </source>
</evidence>
<comment type="similarity">
    <text evidence="1 8">Belongs to the class-II aminoacyl-tRNA synthetase family.</text>
</comment>
<dbReference type="InterPro" id="IPR002310">
    <property type="entry name" value="Gly-tRNA_ligase_asu"/>
</dbReference>
<dbReference type="PROSITE" id="PS50861">
    <property type="entry name" value="AA_TRNA_LIGASE_II_GLYAB"/>
    <property type="match status" value="1"/>
</dbReference>
<dbReference type="HAMAP" id="MF_00254">
    <property type="entry name" value="Gly_tRNA_synth_alpha"/>
    <property type="match status" value="1"/>
</dbReference>
<dbReference type="EC" id="6.1.1.14" evidence="8"/>
<keyword evidence="8" id="KW-0963">Cytoplasm</keyword>
<evidence type="ECO:0000256" key="1">
    <source>
        <dbReference type="ARBA" id="ARBA00008226"/>
    </source>
</evidence>
<comment type="subunit">
    <text evidence="8">Tetramer of two alpha and two beta subunits.</text>
</comment>
<dbReference type="InterPro" id="IPR006194">
    <property type="entry name" value="Gly-tRNA-synth_heterodimer"/>
</dbReference>
<dbReference type="FunFam" id="3.30.930.10:FF:000006">
    <property type="entry name" value="Glycine--tRNA ligase alpha subunit"/>
    <property type="match status" value="1"/>
</dbReference>
<gene>
    <name evidence="8 10" type="primary">glyQ</name>
    <name evidence="10" type="ORF">caldi_24840</name>
</gene>
<evidence type="ECO:0000256" key="7">
    <source>
        <dbReference type="ARBA" id="ARBA00047937"/>
    </source>
</evidence>
<dbReference type="RefSeq" id="WP_264842045.1">
    <property type="nucleotide sequence ID" value="NZ_AP025628.1"/>
</dbReference>
<dbReference type="GO" id="GO:0016740">
    <property type="term" value="F:transferase activity"/>
    <property type="evidence" value="ECO:0007669"/>
    <property type="project" value="UniProtKB-ARBA"/>
</dbReference>
<dbReference type="InterPro" id="IPR045864">
    <property type="entry name" value="aa-tRNA-synth_II/BPL/LPL"/>
</dbReference>
<dbReference type="GO" id="GO:0006426">
    <property type="term" value="P:glycyl-tRNA aminoacylation"/>
    <property type="evidence" value="ECO:0007669"/>
    <property type="project" value="UniProtKB-UniRule"/>
</dbReference>